<evidence type="ECO:0000256" key="6">
    <source>
        <dbReference type="ARBA" id="ARBA00023136"/>
    </source>
</evidence>
<dbReference type="GO" id="GO:0005886">
    <property type="term" value="C:plasma membrane"/>
    <property type="evidence" value="ECO:0007669"/>
    <property type="project" value="UniProtKB-SubCell"/>
</dbReference>
<sequence length="382" mass="42424">MGCCSGRCTLIFICTLQLVLALERQVFDFLGYQWAPILANFFHIIIVILGLFGTIQYRPRYIVVYTVWAALWVAWNVFIICFYLDVGGLSKDSDLLTFNISAHHSWWSEHGPGCVRREMPQAPGVRTTESHSYITVMGCLMDYQYIEVVHSGTQILVALLGFVYACYVVSAITEEEDSCESLNLTLINTQKHTHSKITDESSVVAPNDSHLDPLTQMRRGITGVEENKAPCFFISLSSSFSRTVTAPTLPFFPPSSLLPHTSWAPSLSLPSEPKGAMCSLSTPPSGILLVSRVASSLLLVALCGPLRCCKEKKKTPLMFSGFHFSHFLLSVCPLPSVAPAVLFAWLGLCFFFFFMLQDCTSPTPLFKQPHTPSLLVACRPRC</sequence>
<dbReference type="GeneTree" id="ENSGT00940000157989"/>
<dbReference type="GO" id="GO:0002028">
    <property type="term" value="P:regulation of sodium ion transport"/>
    <property type="evidence" value="ECO:0007669"/>
    <property type="project" value="UniProtKB-UniRule"/>
</dbReference>
<feature type="transmembrane region" description="Helical" evidence="7">
    <location>
        <begin position="62"/>
        <end position="86"/>
    </location>
</feature>
<dbReference type="PANTHER" id="PTHR13084:SF5">
    <property type="entry name" value="SODIUM_POTASSIUM-TRANSPORTING ATPASE SUBUNIT BETA-1-INTERACTING PROTEIN 4"/>
    <property type="match status" value="1"/>
</dbReference>
<evidence type="ECO:0000313" key="9">
    <source>
        <dbReference type="Ensembl" id="ENSSAUP00010039234.1"/>
    </source>
</evidence>
<keyword evidence="8" id="KW-0732">Signal</keyword>
<protein>
    <recommendedName>
        <fullName evidence="7">Sodium/potassium-transporting ATPase subunit beta-1-interacting protein</fullName>
        <shortName evidence="7">Na(+)/K(+)-transporting ATPase subunit beta-1-interacting protein</shortName>
    </recommendedName>
</protein>
<keyword evidence="4 7" id="KW-0812">Transmembrane</keyword>
<gene>
    <name evidence="9" type="primary">nkain4</name>
</gene>
<comment type="similarity">
    <text evidence="2 7">Belongs to the NKAIN family.</text>
</comment>
<keyword evidence="10" id="KW-1185">Reference proteome</keyword>
<accession>A0A671WJF8</accession>
<dbReference type="PANTHER" id="PTHR13084">
    <property type="entry name" value="T-CELL LYMPHOMA BREAKPOINT-ASSOCIATED TARGET 1-RELATED"/>
    <property type="match status" value="1"/>
</dbReference>
<dbReference type="Pfam" id="PF05640">
    <property type="entry name" value="NKAIN"/>
    <property type="match status" value="1"/>
</dbReference>
<comment type="subcellular location">
    <subcellularLocation>
        <location evidence="1 7">Cell membrane</location>
        <topology evidence="1 7">Multi-pass membrane protein</topology>
    </subcellularLocation>
</comment>
<evidence type="ECO:0000256" key="5">
    <source>
        <dbReference type="ARBA" id="ARBA00022989"/>
    </source>
</evidence>
<dbReference type="Ensembl" id="ENSSAUT00010041363.1">
    <property type="protein sequence ID" value="ENSSAUP00010039234.1"/>
    <property type="gene ID" value="ENSSAUG00010016532.1"/>
</dbReference>
<evidence type="ECO:0000256" key="4">
    <source>
        <dbReference type="ARBA" id="ARBA00022692"/>
    </source>
</evidence>
<name>A0A671WJF8_SPAAU</name>
<evidence type="ECO:0000256" key="1">
    <source>
        <dbReference type="ARBA" id="ARBA00004651"/>
    </source>
</evidence>
<reference evidence="9" key="2">
    <citation type="submission" date="2025-08" db="UniProtKB">
        <authorList>
            <consortium name="Ensembl"/>
        </authorList>
    </citation>
    <scope>IDENTIFICATION</scope>
</reference>
<dbReference type="InParanoid" id="A0A671WJF8"/>
<dbReference type="AlphaFoldDB" id="A0A671WJF8"/>
<keyword evidence="6 7" id="KW-0472">Membrane</keyword>
<proteinExistence type="inferred from homology"/>
<evidence type="ECO:0000256" key="8">
    <source>
        <dbReference type="SAM" id="SignalP"/>
    </source>
</evidence>
<evidence type="ECO:0000256" key="3">
    <source>
        <dbReference type="ARBA" id="ARBA00022475"/>
    </source>
</evidence>
<dbReference type="Proteomes" id="UP000472265">
    <property type="component" value="Chromosome 7"/>
</dbReference>
<feature type="transmembrane region" description="Helical" evidence="7">
    <location>
        <begin position="327"/>
        <end position="356"/>
    </location>
</feature>
<feature type="chain" id="PRO_5025564050" description="Sodium/potassium-transporting ATPase subunit beta-1-interacting protein" evidence="8">
    <location>
        <begin position="22"/>
        <end position="382"/>
    </location>
</feature>
<reference evidence="9" key="1">
    <citation type="submission" date="2021-04" db="EMBL/GenBank/DDBJ databases">
        <authorList>
            <consortium name="Wellcome Sanger Institute Data Sharing"/>
        </authorList>
    </citation>
    <scope>NUCLEOTIDE SEQUENCE [LARGE SCALE GENOMIC DNA]</scope>
</reference>
<dbReference type="InterPro" id="IPR008516">
    <property type="entry name" value="Na/K-Atpase_Interacting"/>
</dbReference>
<keyword evidence="5 7" id="KW-1133">Transmembrane helix</keyword>
<feature type="signal peptide" evidence="8">
    <location>
        <begin position="1"/>
        <end position="21"/>
    </location>
</feature>
<reference evidence="9" key="3">
    <citation type="submission" date="2025-09" db="UniProtKB">
        <authorList>
            <consortium name="Ensembl"/>
        </authorList>
    </citation>
    <scope>IDENTIFICATION</scope>
</reference>
<evidence type="ECO:0000313" key="10">
    <source>
        <dbReference type="Proteomes" id="UP000472265"/>
    </source>
</evidence>
<feature type="transmembrane region" description="Helical" evidence="7">
    <location>
        <begin position="37"/>
        <end position="55"/>
    </location>
</feature>
<keyword evidence="3 7" id="KW-1003">Cell membrane</keyword>
<evidence type="ECO:0000256" key="7">
    <source>
        <dbReference type="RuleBase" id="RU368041"/>
    </source>
</evidence>
<organism evidence="9 10">
    <name type="scientific">Sparus aurata</name>
    <name type="common">Gilthead sea bream</name>
    <dbReference type="NCBI Taxonomy" id="8175"/>
    <lineage>
        <taxon>Eukaryota</taxon>
        <taxon>Metazoa</taxon>
        <taxon>Chordata</taxon>
        <taxon>Craniata</taxon>
        <taxon>Vertebrata</taxon>
        <taxon>Euteleostomi</taxon>
        <taxon>Actinopterygii</taxon>
        <taxon>Neopterygii</taxon>
        <taxon>Teleostei</taxon>
        <taxon>Neoteleostei</taxon>
        <taxon>Acanthomorphata</taxon>
        <taxon>Eupercaria</taxon>
        <taxon>Spariformes</taxon>
        <taxon>Sparidae</taxon>
        <taxon>Sparus</taxon>
    </lineage>
</organism>
<evidence type="ECO:0000256" key="2">
    <source>
        <dbReference type="ARBA" id="ARBA00006364"/>
    </source>
</evidence>